<dbReference type="RefSeq" id="WP_114900442.1">
    <property type="nucleotide sequence ID" value="NZ_CP031222.1"/>
</dbReference>
<keyword evidence="2" id="KW-0963">Cytoplasm</keyword>
<dbReference type="Proteomes" id="UP000253940">
    <property type="component" value="Chromosome"/>
</dbReference>
<dbReference type="PANTHER" id="PTHR33515">
    <property type="entry name" value="RIBOSOME-BINDING FACTOR A, CHLOROPLASTIC-RELATED"/>
    <property type="match status" value="1"/>
</dbReference>
<reference evidence="3 4" key="1">
    <citation type="submission" date="2018-07" db="EMBL/GenBank/DDBJ databases">
        <title>Genome sequencing of Moraxellaceae gen. HYN0046.</title>
        <authorList>
            <person name="Kim M."/>
            <person name="Yi H."/>
        </authorList>
    </citation>
    <scope>NUCLEOTIDE SEQUENCE [LARGE SCALE GENOMIC DNA]</scope>
    <source>
        <strain evidence="3 4">HYN0046</strain>
    </source>
</reference>
<dbReference type="InterPro" id="IPR015946">
    <property type="entry name" value="KH_dom-like_a/b"/>
</dbReference>
<evidence type="ECO:0000256" key="2">
    <source>
        <dbReference type="HAMAP-Rule" id="MF_00003"/>
    </source>
</evidence>
<dbReference type="KEGG" id="mbah:HYN46_16715"/>
<dbReference type="Pfam" id="PF02033">
    <property type="entry name" value="RBFA"/>
    <property type="match status" value="1"/>
</dbReference>
<dbReference type="EMBL" id="CP031222">
    <property type="protein sequence ID" value="AXI04334.1"/>
    <property type="molecule type" value="Genomic_DNA"/>
</dbReference>
<comment type="subunit">
    <text evidence="2">Monomer. Binds 30S ribosomal subunits, but not 50S ribosomal subunits or 70S ribosomes.</text>
</comment>
<dbReference type="OrthoDB" id="307788at2"/>
<sequence>MSQRLQRMGDQVQRELSDLIRMELKDPRLGGGMVTISGVKISSDLGYGDVYVTVMGRELNDDLTEQAHQETLDLLNGAAGFLRQELGRRIKTRFTPRLRFHYDKSTAHGNYMADLISKAVKDLPAEDSYGIDENVTEQK</sequence>
<dbReference type="NCBIfam" id="TIGR00082">
    <property type="entry name" value="rbfA"/>
    <property type="match status" value="1"/>
</dbReference>
<dbReference type="Gene3D" id="3.30.300.20">
    <property type="match status" value="1"/>
</dbReference>
<dbReference type="GO" id="GO:0005829">
    <property type="term" value="C:cytosol"/>
    <property type="evidence" value="ECO:0007669"/>
    <property type="project" value="TreeGrafter"/>
</dbReference>
<gene>
    <name evidence="2" type="primary">rbfA</name>
    <name evidence="3" type="ORF">HYN46_16715</name>
</gene>
<keyword evidence="4" id="KW-1185">Reference proteome</keyword>
<dbReference type="HAMAP" id="MF_00003">
    <property type="entry name" value="RbfA"/>
    <property type="match status" value="1"/>
</dbReference>
<organism evidence="3 4">
    <name type="scientific">Aquirhabdus parva</name>
    <dbReference type="NCBI Taxonomy" id="2283318"/>
    <lineage>
        <taxon>Bacteria</taxon>
        <taxon>Pseudomonadati</taxon>
        <taxon>Pseudomonadota</taxon>
        <taxon>Gammaproteobacteria</taxon>
        <taxon>Moraxellales</taxon>
        <taxon>Moraxellaceae</taxon>
        <taxon>Aquirhabdus</taxon>
    </lineage>
</organism>
<evidence type="ECO:0000313" key="3">
    <source>
        <dbReference type="EMBL" id="AXI04334.1"/>
    </source>
</evidence>
<accession>A0A345PAM5</accession>
<dbReference type="NCBIfam" id="NF010389">
    <property type="entry name" value="PRK13816.1"/>
    <property type="match status" value="1"/>
</dbReference>
<comment type="subcellular location">
    <subcellularLocation>
        <location evidence="2">Cytoplasm</location>
    </subcellularLocation>
</comment>
<comment type="similarity">
    <text evidence="2">Belongs to the RbfA family.</text>
</comment>
<evidence type="ECO:0000256" key="1">
    <source>
        <dbReference type="ARBA" id="ARBA00022517"/>
    </source>
</evidence>
<dbReference type="GO" id="GO:0043024">
    <property type="term" value="F:ribosomal small subunit binding"/>
    <property type="evidence" value="ECO:0007669"/>
    <property type="project" value="TreeGrafter"/>
</dbReference>
<comment type="function">
    <text evidence="2">One of several proteins that assist in the late maturation steps of the functional core of the 30S ribosomal subunit. Associates with free 30S ribosomal subunits (but not with 30S subunits that are part of 70S ribosomes or polysomes). Required for efficient processing of 16S rRNA. May interact with the 5'-terminal helix region of 16S rRNA.</text>
</comment>
<dbReference type="InterPro" id="IPR023799">
    <property type="entry name" value="RbfA_dom_sf"/>
</dbReference>
<keyword evidence="1 2" id="KW-0690">Ribosome biogenesis</keyword>
<proteinExistence type="inferred from homology"/>
<dbReference type="GO" id="GO:0030490">
    <property type="term" value="P:maturation of SSU-rRNA"/>
    <property type="evidence" value="ECO:0007669"/>
    <property type="project" value="UniProtKB-UniRule"/>
</dbReference>
<protein>
    <recommendedName>
        <fullName evidence="2">Ribosome-binding factor A</fullName>
    </recommendedName>
</protein>
<dbReference type="SUPFAM" id="SSF89919">
    <property type="entry name" value="Ribosome-binding factor A, RbfA"/>
    <property type="match status" value="1"/>
</dbReference>
<name>A0A345PAM5_9GAMM</name>
<dbReference type="PANTHER" id="PTHR33515:SF1">
    <property type="entry name" value="RIBOSOME-BINDING FACTOR A, CHLOROPLASTIC-RELATED"/>
    <property type="match status" value="1"/>
</dbReference>
<evidence type="ECO:0000313" key="4">
    <source>
        <dbReference type="Proteomes" id="UP000253940"/>
    </source>
</evidence>
<dbReference type="AlphaFoldDB" id="A0A345PAM5"/>
<dbReference type="InterPro" id="IPR000238">
    <property type="entry name" value="RbfA"/>
</dbReference>